<evidence type="ECO:0008006" key="6">
    <source>
        <dbReference type="Google" id="ProtNLM"/>
    </source>
</evidence>
<feature type="repeat" description="TPR" evidence="3">
    <location>
        <begin position="148"/>
        <end position="181"/>
    </location>
</feature>
<organism evidence="4 5">
    <name type="scientific">Chryseobacterium ginsengisoli</name>
    <dbReference type="NCBI Taxonomy" id="363853"/>
    <lineage>
        <taxon>Bacteria</taxon>
        <taxon>Pseudomonadati</taxon>
        <taxon>Bacteroidota</taxon>
        <taxon>Flavobacteriia</taxon>
        <taxon>Flavobacteriales</taxon>
        <taxon>Weeksellaceae</taxon>
        <taxon>Chryseobacterium group</taxon>
        <taxon>Chryseobacterium</taxon>
    </lineage>
</organism>
<dbReference type="InterPro" id="IPR011990">
    <property type="entry name" value="TPR-like_helical_dom_sf"/>
</dbReference>
<name>A0ABP9M306_9FLAO</name>
<keyword evidence="1" id="KW-0677">Repeat</keyword>
<keyword evidence="2 3" id="KW-0802">TPR repeat</keyword>
<dbReference type="PANTHER" id="PTHR12558">
    <property type="entry name" value="CELL DIVISION CYCLE 16,23,27"/>
    <property type="match status" value="1"/>
</dbReference>
<dbReference type="Pfam" id="PF07719">
    <property type="entry name" value="TPR_2"/>
    <property type="match status" value="1"/>
</dbReference>
<gene>
    <name evidence="4" type="ORF">GCM10023210_16210</name>
</gene>
<sequence>MIKKRITILIPILLFSLTFGQKNKNGFNKEKLIQELSDNACKCSDSIHLLNRSKDDILKDVHSCIDKQAGALQMGSLLGSAEALEKDAPVVNGKKQINLTLNTDKNSQQYIDSYNEIERYLMRNCTSVKNIAIVSETRDEGFSNDKEAMSFYHQGQEFADKENWKEAINSFEKAVKKDPKFIYAWDALGINYRRANELDKAISAYKKSLELDPKGKMALQNIPIVYIYKKEFQKAIDSYMELDKVYPGDPEVYYGTGNVYFNALKDDEKGLDYICKAYRIYTDQKSPYRTDAETLMGSIYKSMKDKGKTEKFKEILKKNNMNFE</sequence>
<dbReference type="PROSITE" id="PS50293">
    <property type="entry name" value="TPR_REGION"/>
    <property type="match status" value="1"/>
</dbReference>
<protein>
    <recommendedName>
        <fullName evidence="6">Tetratricopeptide repeat protein</fullName>
    </recommendedName>
</protein>
<dbReference type="InterPro" id="IPR019734">
    <property type="entry name" value="TPR_rpt"/>
</dbReference>
<evidence type="ECO:0000313" key="4">
    <source>
        <dbReference type="EMBL" id="GAA5090304.1"/>
    </source>
</evidence>
<evidence type="ECO:0000313" key="5">
    <source>
        <dbReference type="Proteomes" id="UP001500353"/>
    </source>
</evidence>
<reference evidence="5" key="1">
    <citation type="journal article" date="2019" name="Int. J. Syst. Evol. Microbiol.">
        <title>The Global Catalogue of Microorganisms (GCM) 10K type strain sequencing project: providing services to taxonomists for standard genome sequencing and annotation.</title>
        <authorList>
            <consortium name="The Broad Institute Genomics Platform"/>
            <consortium name="The Broad Institute Genome Sequencing Center for Infectious Disease"/>
            <person name="Wu L."/>
            <person name="Ma J."/>
        </authorList>
    </citation>
    <scope>NUCLEOTIDE SEQUENCE [LARGE SCALE GENOMIC DNA]</scope>
    <source>
        <strain evidence="5">JCM 18019</strain>
    </source>
</reference>
<dbReference type="RefSeq" id="WP_345202157.1">
    <property type="nucleotide sequence ID" value="NZ_BAABHX010000002.1"/>
</dbReference>
<dbReference type="SMART" id="SM00028">
    <property type="entry name" value="TPR"/>
    <property type="match status" value="3"/>
</dbReference>
<accession>A0ABP9M306</accession>
<dbReference type="Gene3D" id="1.25.40.10">
    <property type="entry name" value="Tetratricopeptide repeat domain"/>
    <property type="match status" value="1"/>
</dbReference>
<dbReference type="InterPro" id="IPR013105">
    <property type="entry name" value="TPR_2"/>
</dbReference>
<evidence type="ECO:0000256" key="3">
    <source>
        <dbReference type="PROSITE-ProRule" id="PRU00339"/>
    </source>
</evidence>
<dbReference type="PROSITE" id="PS50005">
    <property type="entry name" value="TPR"/>
    <property type="match status" value="2"/>
</dbReference>
<dbReference type="EMBL" id="BAABHX010000002">
    <property type="protein sequence ID" value="GAA5090304.1"/>
    <property type="molecule type" value="Genomic_DNA"/>
</dbReference>
<evidence type="ECO:0000256" key="2">
    <source>
        <dbReference type="ARBA" id="ARBA00022803"/>
    </source>
</evidence>
<dbReference type="SUPFAM" id="SSF48452">
    <property type="entry name" value="TPR-like"/>
    <property type="match status" value="1"/>
</dbReference>
<feature type="repeat" description="TPR" evidence="3">
    <location>
        <begin position="182"/>
        <end position="215"/>
    </location>
</feature>
<comment type="caution">
    <text evidence="4">The sequence shown here is derived from an EMBL/GenBank/DDBJ whole genome shotgun (WGS) entry which is preliminary data.</text>
</comment>
<proteinExistence type="predicted"/>
<evidence type="ECO:0000256" key="1">
    <source>
        <dbReference type="ARBA" id="ARBA00022737"/>
    </source>
</evidence>
<dbReference type="Proteomes" id="UP001500353">
    <property type="component" value="Unassembled WGS sequence"/>
</dbReference>
<dbReference type="PANTHER" id="PTHR12558:SF44">
    <property type="entry name" value="TETRATRICOPEPTIDE REPEAT-CONTAINING PROTEIN"/>
    <property type="match status" value="1"/>
</dbReference>
<keyword evidence="5" id="KW-1185">Reference proteome</keyword>